<dbReference type="Gene3D" id="3.40.640.10">
    <property type="entry name" value="Type I PLP-dependent aspartate aminotransferase-like (Major domain)"/>
    <property type="match status" value="1"/>
</dbReference>
<keyword evidence="7" id="KW-1185">Reference proteome</keyword>
<evidence type="ECO:0000256" key="4">
    <source>
        <dbReference type="ARBA" id="ARBA00022898"/>
    </source>
</evidence>
<dbReference type="Gene3D" id="3.90.1150.10">
    <property type="entry name" value="Aspartate Aminotransferase, domain 1"/>
    <property type="match status" value="1"/>
</dbReference>
<keyword evidence="4 5" id="KW-0663">Pyridoxal phosphate</keyword>
<dbReference type="InterPro" id="IPR050103">
    <property type="entry name" value="Class-III_PLP-dep_AT"/>
</dbReference>
<dbReference type="InterPro" id="IPR005814">
    <property type="entry name" value="Aminotrans_3"/>
</dbReference>
<evidence type="ECO:0000256" key="2">
    <source>
        <dbReference type="ARBA" id="ARBA00022576"/>
    </source>
</evidence>
<dbReference type="Proteomes" id="UP000469523">
    <property type="component" value="Unassembled WGS sequence"/>
</dbReference>
<dbReference type="InterPro" id="IPR015424">
    <property type="entry name" value="PyrdxlP-dep_Trfase"/>
</dbReference>
<dbReference type="AlphaFoldDB" id="A0A6N7XY51"/>
<dbReference type="Pfam" id="PF00202">
    <property type="entry name" value="Aminotran_3"/>
    <property type="match status" value="2"/>
</dbReference>
<dbReference type="InterPro" id="IPR015421">
    <property type="entry name" value="PyrdxlP-dep_Trfase_major"/>
</dbReference>
<comment type="similarity">
    <text evidence="5">Belongs to the class-III pyridoxal-phosphate-dependent aminotransferase family.</text>
</comment>
<dbReference type="RefSeq" id="WP_216585334.1">
    <property type="nucleotide sequence ID" value="NZ_JAHLPJ010000001.1"/>
</dbReference>
<evidence type="ECO:0000256" key="3">
    <source>
        <dbReference type="ARBA" id="ARBA00022679"/>
    </source>
</evidence>
<proteinExistence type="inferred from homology"/>
<accession>A0A6N7XY51</accession>
<protein>
    <submittedName>
        <fullName evidence="6">Aminotransferase class III-fold pyridoxal phosphate-dependent enzyme</fullName>
    </submittedName>
</protein>
<dbReference type="EMBL" id="VUNQ01000031">
    <property type="protein sequence ID" value="MSU02373.1"/>
    <property type="molecule type" value="Genomic_DNA"/>
</dbReference>
<evidence type="ECO:0000256" key="5">
    <source>
        <dbReference type="RuleBase" id="RU003560"/>
    </source>
</evidence>
<dbReference type="PANTHER" id="PTHR11986">
    <property type="entry name" value="AMINOTRANSFERASE CLASS III"/>
    <property type="match status" value="1"/>
</dbReference>
<gene>
    <name evidence="6" type="ORF">FYJ83_12980</name>
</gene>
<keyword evidence="3 6" id="KW-0808">Transferase</keyword>
<dbReference type="PANTHER" id="PTHR11986:SF79">
    <property type="entry name" value="ACETYLORNITHINE AMINOTRANSFERASE, MITOCHONDRIAL"/>
    <property type="match status" value="1"/>
</dbReference>
<organism evidence="6 7">
    <name type="scientific">Tissierella pigra</name>
    <dbReference type="NCBI Taxonomy" id="2607614"/>
    <lineage>
        <taxon>Bacteria</taxon>
        <taxon>Bacillati</taxon>
        <taxon>Bacillota</taxon>
        <taxon>Tissierellia</taxon>
        <taxon>Tissierellales</taxon>
        <taxon>Tissierellaceae</taxon>
        <taxon>Tissierella</taxon>
    </lineage>
</organism>
<sequence>MDELYKDKCMKMFVSPNVSLTVMGTLGTRIKTKEYGELIDFESGCWAAVLGHSKKEVVDTIVENAGHLFHTHQYFDTEHPGALVKELTAASKLKGNYKGTFMSSGSEAVSLAVLLAELVTGRLKKLSLSISYLGTSTELRMPRNPNQWMDLDVYECLNCTKDSNCGECGKHNHIDFSHMAAFVFEPGNSGGLVLCPPDKLITFLVENIRDAGGFVIANEVTTGFGRTGKWFGFQHYRVFDSESSSPDFIALGKGLGNGYPISGVLVRSELAKIVESMDFRYVQSHTDDPLGCIVARKVVEVMLNENLIEYGNKIGEYFRYKLAEIGERTGGITEVRGRGMMNVAVLNRKHKALEVFKHLLKRGFFIGYSEAHNYLHFYAPLIIKSEEIDSLCNSLEIILESNSVIISK</sequence>
<dbReference type="GO" id="GO:0042802">
    <property type="term" value="F:identical protein binding"/>
    <property type="evidence" value="ECO:0007669"/>
    <property type="project" value="TreeGrafter"/>
</dbReference>
<comment type="cofactor">
    <cofactor evidence="1">
        <name>pyridoxal 5'-phosphate</name>
        <dbReference type="ChEBI" id="CHEBI:597326"/>
    </cofactor>
</comment>
<dbReference type="GO" id="GO:0008483">
    <property type="term" value="F:transaminase activity"/>
    <property type="evidence" value="ECO:0007669"/>
    <property type="project" value="UniProtKB-KW"/>
</dbReference>
<dbReference type="SUPFAM" id="SSF53383">
    <property type="entry name" value="PLP-dependent transferases"/>
    <property type="match status" value="1"/>
</dbReference>
<evidence type="ECO:0000313" key="6">
    <source>
        <dbReference type="EMBL" id="MSU02373.1"/>
    </source>
</evidence>
<keyword evidence="2 6" id="KW-0032">Aminotransferase</keyword>
<comment type="caution">
    <text evidence="6">The sequence shown here is derived from an EMBL/GenBank/DDBJ whole genome shotgun (WGS) entry which is preliminary data.</text>
</comment>
<dbReference type="InterPro" id="IPR015422">
    <property type="entry name" value="PyrdxlP-dep_Trfase_small"/>
</dbReference>
<evidence type="ECO:0000256" key="1">
    <source>
        <dbReference type="ARBA" id="ARBA00001933"/>
    </source>
</evidence>
<evidence type="ECO:0000313" key="7">
    <source>
        <dbReference type="Proteomes" id="UP000469523"/>
    </source>
</evidence>
<dbReference type="GO" id="GO:0030170">
    <property type="term" value="F:pyridoxal phosphate binding"/>
    <property type="evidence" value="ECO:0007669"/>
    <property type="project" value="InterPro"/>
</dbReference>
<reference evidence="6 7" key="1">
    <citation type="submission" date="2019-09" db="EMBL/GenBank/DDBJ databases">
        <title>In-depth cultivation of the pig gut microbiome towards novel bacterial diversity and tailored functional studies.</title>
        <authorList>
            <person name="Wylensek D."/>
            <person name="Hitch T.C.A."/>
            <person name="Clavel T."/>
        </authorList>
    </citation>
    <scope>NUCLEOTIDE SEQUENCE [LARGE SCALE GENOMIC DNA]</scope>
    <source>
        <strain evidence="6 7">WCA3-693-APC-4?</strain>
    </source>
</reference>
<name>A0A6N7XY51_9FIRM</name>